<comment type="caution">
    <text evidence="2">The sequence shown here is derived from an EMBL/GenBank/DDBJ whole genome shotgun (WGS) entry which is preliminary data.</text>
</comment>
<feature type="domain" description="Glycosyl transferase family 25" evidence="1">
    <location>
        <begin position="27"/>
        <end position="136"/>
    </location>
</feature>
<evidence type="ECO:0000313" key="2">
    <source>
        <dbReference type="EMBL" id="KAK9823035.1"/>
    </source>
</evidence>
<keyword evidence="3" id="KW-1185">Reference proteome</keyword>
<organism evidence="2 3">
    <name type="scientific">Elliptochloris bilobata</name>
    <dbReference type="NCBI Taxonomy" id="381761"/>
    <lineage>
        <taxon>Eukaryota</taxon>
        <taxon>Viridiplantae</taxon>
        <taxon>Chlorophyta</taxon>
        <taxon>core chlorophytes</taxon>
        <taxon>Trebouxiophyceae</taxon>
        <taxon>Trebouxiophyceae incertae sedis</taxon>
        <taxon>Elliptochloris clade</taxon>
        <taxon>Elliptochloris</taxon>
    </lineage>
</organism>
<name>A0AAW1QNE6_9CHLO</name>
<reference evidence="2 3" key="1">
    <citation type="journal article" date="2024" name="Nat. Commun.">
        <title>Phylogenomics reveals the evolutionary origins of lichenization in chlorophyte algae.</title>
        <authorList>
            <person name="Puginier C."/>
            <person name="Libourel C."/>
            <person name="Otte J."/>
            <person name="Skaloud P."/>
            <person name="Haon M."/>
            <person name="Grisel S."/>
            <person name="Petersen M."/>
            <person name="Berrin J.G."/>
            <person name="Delaux P.M."/>
            <person name="Dal Grande F."/>
            <person name="Keller J."/>
        </authorList>
    </citation>
    <scope>NUCLEOTIDE SEQUENCE [LARGE SCALE GENOMIC DNA]</scope>
    <source>
        <strain evidence="2 3">SAG 245.80</strain>
    </source>
</reference>
<gene>
    <name evidence="2" type="ORF">WJX81_001700</name>
</gene>
<dbReference type="Proteomes" id="UP001445335">
    <property type="component" value="Unassembled WGS sequence"/>
</dbReference>
<proteinExistence type="predicted"/>
<evidence type="ECO:0000313" key="3">
    <source>
        <dbReference type="Proteomes" id="UP001445335"/>
    </source>
</evidence>
<evidence type="ECO:0000259" key="1">
    <source>
        <dbReference type="Pfam" id="PF01755"/>
    </source>
</evidence>
<dbReference type="CDD" id="cd06532">
    <property type="entry name" value="Glyco_transf_25"/>
    <property type="match status" value="1"/>
</dbReference>
<dbReference type="Pfam" id="PF01755">
    <property type="entry name" value="Glyco_transf_25"/>
    <property type="match status" value="1"/>
</dbReference>
<protein>
    <recommendedName>
        <fullName evidence="1">Glycosyl transferase family 25 domain-containing protein</fullName>
    </recommendedName>
</protein>
<sequence length="299" mass="33330">MRAGLVRPPGHTRAHGWHSSGPWEQLPVYVISLPRSTERWLNITARLRAHTSHLTFVSAVDGTVAIPPEQMAALPYSVPPNANILELRDINVTLPPCCQDTWPTQLACVVSHLLAVKQAYLDGHELALVLEDDMMVLEGRWPTPALLNSAPSDWDALLLYMLGDEVADRLYSDPPGLWVPWQPRIWSAGAYFIRRSAMRRLLDLYMPGASSTGMIAAIDMTPVESNWEGRPIGGCVSENVLFTPIQAFVTTDFFFVETASESTLNSEHRVQHDGTRELVSQLIRERGFYFPLTNVSSLA</sequence>
<dbReference type="InterPro" id="IPR002654">
    <property type="entry name" value="Glyco_trans_25"/>
</dbReference>
<accession>A0AAW1QNE6</accession>
<dbReference type="AlphaFoldDB" id="A0AAW1QNE6"/>
<dbReference type="EMBL" id="JALJOU010000080">
    <property type="protein sequence ID" value="KAK9823035.1"/>
    <property type="molecule type" value="Genomic_DNA"/>
</dbReference>